<reference evidence="1 2" key="1">
    <citation type="submission" date="2020-08" db="EMBL/GenBank/DDBJ databases">
        <title>Genomic Encyclopedia of Type Strains, Phase III (KMG-III): the genomes of soil and plant-associated and newly described type strains.</title>
        <authorList>
            <person name="Whitman W."/>
        </authorList>
    </citation>
    <scope>NUCLEOTIDE SEQUENCE [LARGE SCALE GENOMIC DNA]</scope>
    <source>
        <strain evidence="1 2">CECT 3237</strain>
    </source>
</reference>
<evidence type="ECO:0000313" key="2">
    <source>
        <dbReference type="Proteomes" id="UP000572907"/>
    </source>
</evidence>
<sequence>MTTTYILRHGQTDFSKQYLVNGDPARAIRLNDEGVRSCGQSWSVLPLHSVLTWLASEFPRAQQSAFLLMSVPAPELIVDARLNELDYGRFEGGPFLEYGSWLDRHGGSQRPPAARESQREGIRRMLTGVQAALEHPGPRVLVCHGLLVSVLLWHRDRSRDEAMPLFFPEASCVDPLVVDDEALGDWIVTLLADLDAEEPQDPDARGKAAEMRIEGGSAVATFEAVVHSPEKKDPPHA</sequence>
<protein>
    <submittedName>
        <fullName evidence="1">Putative phosphoglycerate mutase</fullName>
        <ecNumber evidence="1">5.4.2.12</ecNumber>
    </submittedName>
</protein>
<gene>
    <name evidence="1" type="ORF">FHS41_002014</name>
</gene>
<dbReference type="EC" id="5.4.2.12" evidence="1"/>
<dbReference type="SUPFAM" id="SSF53254">
    <property type="entry name" value="Phosphoglycerate mutase-like"/>
    <property type="match status" value="1"/>
</dbReference>
<comment type="caution">
    <text evidence="1">The sequence shown here is derived from an EMBL/GenBank/DDBJ whole genome shotgun (WGS) entry which is preliminary data.</text>
</comment>
<evidence type="ECO:0000313" key="1">
    <source>
        <dbReference type="EMBL" id="MBB3075545.1"/>
    </source>
</evidence>
<dbReference type="RefSeq" id="WP_184589801.1">
    <property type="nucleotide sequence ID" value="NZ_BMUP01000001.1"/>
</dbReference>
<keyword evidence="2" id="KW-1185">Reference proteome</keyword>
<keyword evidence="1" id="KW-0413">Isomerase</keyword>
<dbReference type="AlphaFoldDB" id="A0A7W4ZN39"/>
<dbReference type="GO" id="GO:0004619">
    <property type="term" value="F:phosphoglycerate mutase activity"/>
    <property type="evidence" value="ECO:0007669"/>
    <property type="project" value="UniProtKB-EC"/>
</dbReference>
<accession>A0A7W4ZN39</accession>
<name>A0A7W4ZN39_9ACTN</name>
<dbReference type="EMBL" id="JACHXE010000001">
    <property type="protein sequence ID" value="MBB3075545.1"/>
    <property type="molecule type" value="Genomic_DNA"/>
</dbReference>
<organism evidence="1 2">
    <name type="scientific">Streptomyces violarus</name>
    <dbReference type="NCBI Taxonomy" id="67380"/>
    <lineage>
        <taxon>Bacteria</taxon>
        <taxon>Bacillati</taxon>
        <taxon>Actinomycetota</taxon>
        <taxon>Actinomycetes</taxon>
        <taxon>Kitasatosporales</taxon>
        <taxon>Streptomycetaceae</taxon>
        <taxon>Streptomyces</taxon>
    </lineage>
</organism>
<dbReference type="Gene3D" id="3.40.50.1240">
    <property type="entry name" value="Phosphoglycerate mutase-like"/>
    <property type="match status" value="1"/>
</dbReference>
<dbReference type="InterPro" id="IPR013078">
    <property type="entry name" value="His_Pase_superF_clade-1"/>
</dbReference>
<dbReference type="CDD" id="cd07067">
    <property type="entry name" value="HP_PGM_like"/>
    <property type="match status" value="1"/>
</dbReference>
<proteinExistence type="predicted"/>
<dbReference type="Pfam" id="PF00300">
    <property type="entry name" value="His_Phos_1"/>
    <property type="match status" value="1"/>
</dbReference>
<dbReference type="Proteomes" id="UP000572907">
    <property type="component" value="Unassembled WGS sequence"/>
</dbReference>
<dbReference type="SMART" id="SM00855">
    <property type="entry name" value="PGAM"/>
    <property type="match status" value="1"/>
</dbReference>
<dbReference type="InterPro" id="IPR029033">
    <property type="entry name" value="His_PPase_superfam"/>
</dbReference>